<dbReference type="Proteomes" id="UP000594262">
    <property type="component" value="Unplaced"/>
</dbReference>
<evidence type="ECO:0000313" key="1">
    <source>
        <dbReference type="EnsemblMetazoa" id="CLYHEMP009411.2"/>
    </source>
</evidence>
<accession>A0A7M5WSA2</accession>
<dbReference type="EnsemblMetazoa" id="CLYHEMT009411.2">
    <property type="protein sequence ID" value="CLYHEMP009411.2"/>
    <property type="gene ID" value="CLYHEMG009411"/>
</dbReference>
<dbReference type="AlphaFoldDB" id="A0A7M5WSA2"/>
<protein>
    <submittedName>
        <fullName evidence="1">Uncharacterized protein</fullName>
    </submittedName>
</protein>
<evidence type="ECO:0000313" key="2">
    <source>
        <dbReference type="Proteomes" id="UP000594262"/>
    </source>
</evidence>
<name>A0A7M5WSA2_9CNID</name>
<keyword evidence="2" id="KW-1185">Reference proteome</keyword>
<reference evidence="1" key="1">
    <citation type="submission" date="2021-01" db="UniProtKB">
        <authorList>
            <consortium name="EnsemblMetazoa"/>
        </authorList>
    </citation>
    <scope>IDENTIFICATION</scope>
</reference>
<sequence>MATLRYYVLNYEPNEQIFDFIKRILVEESSALANIDSIKQTFVYVRLSHKTEYPLLQSDSYKMLRKLQDDKNWAVIIFCVKDLCPSKMWMPLQHLIFLDDTPSKLIRHQNLADLANLIKNPDYNRYQFYQSLPMSKHLFDETCLKDIKKVHIGIGIFNDAYIPPAMWVTNNVNKRRERLNKEPLEIIFYLNIYRYPPNMYTLLIEKLPFHIRFTYNYEGSLARSNTKENFYARVVDDSDGYCLFPQDCNQPNEMLCKLDGVVECSFINKIVKSFDELFELISRDICSKN</sequence>
<organism evidence="1 2">
    <name type="scientific">Clytia hemisphaerica</name>
    <dbReference type="NCBI Taxonomy" id="252671"/>
    <lineage>
        <taxon>Eukaryota</taxon>
        <taxon>Metazoa</taxon>
        <taxon>Cnidaria</taxon>
        <taxon>Hydrozoa</taxon>
        <taxon>Hydroidolina</taxon>
        <taxon>Leptothecata</taxon>
        <taxon>Obeliida</taxon>
        <taxon>Clytiidae</taxon>
        <taxon>Clytia</taxon>
    </lineage>
</organism>
<proteinExistence type="predicted"/>